<dbReference type="InterPro" id="IPR016054">
    <property type="entry name" value="LY6_UPA_recep-like"/>
</dbReference>
<comment type="subcellular location">
    <subcellularLocation>
        <location evidence="1">Cell membrane</location>
    </subcellularLocation>
    <subcellularLocation>
        <location evidence="2">Secreted</location>
    </subcellularLocation>
</comment>
<feature type="signal peptide" evidence="9">
    <location>
        <begin position="1"/>
        <end position="20"/>
    </location>
</feature>
<dbReference type="Pfam" id="PF00087">
    <property type="entry name" value="Toxin_TOLIP"/>
    <property type="match status" value="1"/>
</dbReference>
<keyword evidence="7" id="KW-1015">Disulfide bond</keyword>
<gene>
    <name evidence="11" type="primary">LOC100561183</name>
</gene>
<dbReference type="PANTHER" id="PTHR16983">
    <property type="entry name" value="UPAR/LY6 DOMAIN-CONTAINING PROTEIN"/>
    <property type="match status" value="1"/>
</dbReference>
<evidence type="ECO:0000256" key="7">
    <source>
        <dbReference type="ARBA" id="ARBA00023157"/>
    </source>
</evidence>
<dbReference type="InterPro" id="IPR045860">
    <property type="entry name" value="Snake_toxin-like_sf"/>
</dbReference>
<dbReference type="GeneTree" id="ENSGT00940000153378"/>
<dbReference type="CDD" id="cd23543">
    <property type="entry name" value="TFP_LU_ECD_Ly6E"/>
    <property type="match status" value="1"/>
</dbReference>
<reference evidence="11" key="2">
    <citation type="submission" date="2025-08" db="UniProtKB">
        <authorList>
            <consortium name="Ensembl"/>
        </authorList>
    </citation>
    <scope>IDENTIFICATION</scope>
</reference>
<dbReference type="Bgee" id="ENSACAG00000029205">
    <property type="expression patterns" value="Expressed in dewlap"/>
</dbReference>
<keyword evidence="8" id="KW-0325">Glycoprotein</keyword>
<evidence type="ECO:0000256" key="4">
    <source>
        <dbReference type="ARBA" id="ARBA00022525"/>
    </source>
</evidence>
<dbReference type="GO" id="GO:0005886">
    <property type="term" value="C:plasma membrane"/>
    <property type="evidence" value="ECO:0000318"/>
    <property type="project" value="GO_Central"/>
</dbReference>
<keyword evidence="4" id="KW-0964">Secreted</keyword>
<keyword evidence="12" id="KW-1185">Reference proteome</keyword>
<organism evidence="11 12">
    <name type="scientific">Anolis carolinensis</name>
    <name type="common">Green anole</name>
    <name type="synonym">American chameleon</name>
    <dbReference type="NCBI Taxonomy" id="28377"/>
    <lineage>
        <taxon>Eukaryota</taxon>
        <taxon>Metazoa</taxon>
        <taxon>Chordata</taxon>
        <taxon>Craniata</taxon>
        <taxon>Vertebrata</taxon>
        <taxon>Euteleostomi</taxon>
        <taxon>Lepidosauria</taxon>
        <taxon>Squamata</taxon>
        <taxon>Bifurcata</taxon>
        <taxon>Unidentata</taxon>
        <taxon>Episquamata</taxon>
        <taxon>Toxicofera</taxon>
        <taxon>Iguania</taxon>
        <taxon>Dactyloidae</taxon>
        <taxon>Anolis</taxon>
    </lineage>
</organism>
<evidence type="ECO:0000256" key="1">
    <source>
        <dbReference type="ARBA" id="ARBA00004236"/>
    </source>
</evidence>
<evidence type="ECO:0000313" key="12">
    <source>
        <dbReference type="Proteomes" id="UP000001646"/>
    </source>
</evidence>
<reference evidence="11" key="1">
    <citation type="submission" date="2009-12" db="EMBL/GenBank/DDBJ databases">
        <title>The Genome Sequence of Anolis carolinensis (Green Anole Lizard).</title>
        <authorList>
            <consortium name="The Genome Sequencing Platform"/>
            <person name="Di Palma F."/>
            <person name="Alfoldi J."/>
            <person name="Heiman D."/>
            <person name="Young S."/>
            <person name="Grabherr M."/>
            <person name="Johnson J."/>
            <person name="Lander E.S."/>
            <person name="Lindblad-Toh K."/>
        </authorList>
    </citation>
    <scope>NUCLEOTIDE SEQUENCE [LARGE SCALE GENOMIC DNA]</scope>
    <source>
        <strain evidence="11">JBL SC #1</strain>
    </source>
</reference>
<sequence>MKTLCIALFVVAVLVGEGYSLWCYRCEEEPSNWNCMKMVKCDEMDKYCSTTVTTTRNGENTTYRLSKKCAPHCTAKFSDTSSGSTSTSCCENSLCNISGASSVKTNGAMVTFGILASLFYIFRSGL</sequence>
<keyword evidence="6" id="KW-0472">Membrane</keyword>
<evidence type="ECO:0000256" key="9">
    <source>
        <dbReference type="SAM" id="SignalP"/>
    </source>
</evidence>
<dbReference type="KEGG" id="acs:100561183"/>
<dbReference type="SUPFAM" id="SSF57302">
    <property type="entry name" value="Snake toxin-like"/>
    <property type="match status" value="1"/>
</dbReference>
<dbReference type="eggNOG" id="ENOG502SRPS">
    <property type="taxonomic scope" value="Eukaryota"/>
</dbReference>
<feature type="domain" description="UPAR/Ly6" evidence="10">
    <location>
        <begin position="21"/>
        <end position="110"/>
    </location>
</feature>
<dbReference type="Proteomes" id="UP000001646">
    <property type="component" value="Unplaced"/>
</dbReference>
<dbReference type="SMART" id="SM00134">
    <property type="entry name" value="LU"/>
    <property type="match status" value="1"/>
</dbReference>
<dbReference type="HOGENOM" id="CLU_141358_0_1_1"/>
<accession>R4G9L9</accession>
<evidence type="ECO:0000259" key="10">
    <source>
        <dbReference type="SMART" id="SM00134"/>
    </source>
</evidence>
<reference evidence="11" key="3">
    <citation type="submission" date="2025-09" db="UniProtKB">
        <authorList>
            <consortium name="Ensembl"/>
        </authorList>
    </citation>
    <scope>IDENTIFICATION</scope>
</reference>
<keyword evidence="3" id="KW-1003">Cell membrane</keyword>
<keyword evidence="5 9" id="KW-0732">Signal</keyword>
<dbReference type="Gene3D" id="2.10.60.10">
    <property type="entry name" value="CD59"/>
    <property type="match status" value="1"/>
</dbReference>
<dbReference type="FunFam" id="2.10.60.10:FF:000003">
    <property type="entry name" value="lymphocyte antigen 6E isoform X1"/>
    <property type="match status" value="1"/>
</dbReference>
<feature type="chain" id="PRO_5004366043" description="UPAR/Ly6 domain-containing protein" evidence="9">
    <location>
        <begin position="21"/>
        <end position="126"/>
    </location>
</feature>
<dbReference type="InParanoid" id="R4G9L9"/>
<dbReference type="AlphaFoldDB" id="R4G9L9"/>
<evidence type="ECO:0000256" key="5">
    <source>
        <dbReference type="ARBA" id="ARBA00022729"/>
    </source>
</evidence>
<dbReference type="RefSeq" id="XP_003223972.1">
    <property type="nucleotide sequence ID" value="XM_003223924.3"/>
</dbReference>
<protein>
    <recommendedName>
        <fullName evidence="10">UPAR/Ly6 domain-containing protein</fullName>
    </recommendedName>
</protein>
<dbReference type="InterPro" id="IPR035076">
    <property type="entry name" value="Toxin/TOLIP"/>
</dbReference>
<evidence type="ECO:0000256" key="6">
    <source>
        <dbReference type="ARBA" id="ARBA00023136"/>
    </source>
</evidence>
<evidence type="ECO:0000313" key="11">
    <source>
        <dbReference type="Ensembl" id="ENSACAP00000021924.1"/>
    </source>
</evidence>
<dbReference type="PANTHER" id="PTHR16983:SF13">
    <property type="entry name" value="LYMPHOCYTE ANTIGEN 6E"/>
    <property type="match status" value="1"/>
</dbReference>
<dbReference type="InterPro" id="IPR051110">
    <property type="entry name" value="Ly-6/neurotoxin-like_GPI-ap"/>
</dbReference>
<evidence type="ECO:0000256" key="3">
    <source>
        <dbReference type="ARBA" id="ARBA00022475"/>
    </source>
</evidence>
<dbReference type="GO" id="GO:0005576">
    <property type="term" value="C:extracellular region"/>
    <property type="evidence" value="ECO:0007669"/>
    <property type="project" value="UniProtKB-SubCell"/>
</dbReference>
<evidence type="ECO:0000256" key="8">
    <source>
        <dbReference type="ARBA" id="ARBA00023180"/>
    </source>
</evidence>
<dbReference type="Ensembl" id="ENSACAT00000029342.2">
    <property type="protein sequence ID" value="ENSACAP00000021924.1"/>
    <property type="gene ID" value="ENSACAG00000029205.2"/>
</dbReference>
<name>R4G9L9_ANOCA</name>
<dbReference type="GeneID" id="100561183"/>
<proteinExistence type="predicted"/>
<dbReference type="OrthoDB" id="6223185at2759"/>
<evidence type="ECO:0000256" key="2">
    <source>
        <dbReference type="ARBA" id="ARBA00004613"/>
    </source>
</evidence>